<keyword evidence="2" id="KW-1185">Reference proteome</keyword>
<evidence type="ECO:0000313" key="1">
    <source>
        <dbReference type="EMBL" id="CAG7784883.1"/>
    </source>
</evidence>
<sequence>MWSSSYPPKFDGGKRNFEEKKGKVLGKKLGRKVVFSEDMRKVMNNLEGCRRDLAWRENDLVDSCGDGGIPQIAIGWNYRYDFWVHEGRGQLWLRSGKSAKEVRLVSHWKLVNE</sequence>
<dbReference type="Proteomes" id="UP000708208">
    <property type="component" value="Unassembled WGS sequence"/>
</dbReference>
<dbReference type="AlphaFoldDB" id="A0A8J2K9T0"/>
<gene>
    <name evidence="1" type="ORF">AFUS01_LOCUS23543</name>
</gene>
<evidence type="ECO:0000313" key="2">
    <source>
        <dbReference type="Proteomes" id="UP000708208"/>
    </source>
</evidence>
<proteinExistence type="predicted"/>
<comment type="caution">
    <text evidence="1">The sequence shown here is derived from an EMBL/GenBank/DDBJ whole genome shotgun (WGS) entry which is preliminary data.</text>
</comment>
<dbReference type="EMBL" id="CAJVCH010285182">
    <property type="protein sequence ID" value="CAG7784883.1"/>
    <property type="molecule type" value="Genomic_DNA"/>
</dbReference>
<protein>
    <submittedName>
        <fullName evidence="1">Uncharacterized protein</fullName>
    </submittedName>
</protein>
<name>A0A8J2K9T0_9HEXA</name>
<organism evidence="1 2">
    <name type="scientific">Allacma fusca</name>
    <dbReference type="NCBI Taxonomy" id="39272"/>
    <lineage>
        <taxon>Eukaryota</taxon>
        <taxon>Metazoa</taxon>
        <taxon>Ecdysozoa</taxon>
        <taxon>Arthropoda</taxon>
        <taxon>Hexapoda</taxon>
        <taxon>Collembola</taxon>
        <taxon>Symphypleona</taxon>
        <taxon>Sminthuridae</taxon>
        <taxon>Allacma</taxon>
    </lineage>
</organism>
<accession>A0A8J2K9T0</accession>
<reference evidence="1" key="1">
    <citation type="submission" date="2021-06" db="EMBL/GenBank/DDBJ databases">
        <authorList>
            <person name="Hodson N. C."/>
            <person name="Mongue J. A."/>
            <person name="Jaron S. K."/>
        </authorList>
    </citation>
    <scope>NUCLEOTIDE SEQUENCE</scope>
</reference>